<organism evidence="5 6">
    <name type="scientific">Paracidobacterium acidisoli</name>
    <dbReference type="NCBI Taxonomy" id="2303751"/>
    <lineage>
        <taxon>Bacteria</taxon>
        <taxon>Pseudomonadati</taxon>
        <taxon>Acidobacteriota</taxon>
        <taxon>Terriglobia</taxon>
        <taxon>Terriglobales</taxon>
        <taxon>Acidobacteriaceae</taxon>
        <taxon>Paracidobacterium</taxon>
    </lineage>
</organism>
<evidence type="ECO:0000256" key="3">
    <source>
        <dbReference type="ARBA" id="ARBA00023163"/>
    </source>
</evidence>
<keyword evidence="1" id="KW-0805">Transcription regulation</keyword>
<feature type="domain" description="HTH lacI-type" evidence="4">
    <location>
        <begin position="8"/>
        <end position="51"/>
    </location>
</feature>
<dbReference type="PROSITE" id="PS00356">
    <property type="entry name" value="HTH_LACI_1"/>
    <property type="match status" value="1"/>
</dbReference>
<evidence type="ECO:0000313" key="5">
    <source>
        <dbReference type="EMBL" id="RFU15174.1"/>
    </source>
</evidence>
<dbReference type="PANTHER" id="PTHR30146:SF109">
    <property type="entry name" value="HTH-TYPE TRANSCRIPTIONAL REGULATOR GALS"/>
    <property type="match status" value="1"/>
</dbReference>
<sequence length="345" mass="37966">MNDKSKKIRLVDVAREANVSAATVSRLIAGSAEVNPRTRERITDAAKRLGFSLETGKKSRIIAFLLSNRGVLHPFHSSVLTGAETYCAENDYGLLFLSLKYSMSTAPDELELPEILLNRQIVAGVIMAGTNSKSLTSLLTQRRMPWVALGNNIVGEMQQKQPGLVYFDDMAGAYDLTRYLQSLGHRHIGFIGDRRLPWFARRHQAYQRAMLEAGLAARSSELNTREGEEMGYLATKLMLQETPTLTAIFAGDDALAGGVYKAIRDSGMTIPDDVSVAGFNDTLEASFLHPPLTSVRVFADELGRQLAESMLKTIAEPDQPPRSLILPTQLVRRESCAALISPEKV</sequence>
<reference evidence="5 6" key="1">
    <citation type="submission" date="2018-08" db="EMBL/GenBank/DDBJ databases">
        <title>Acidipila sp. 4G-K13, an acidobacterium isolated from forest soil.</title>
        <authorList>
            <person name="Gao Z.-H."/>
            <person name="Qiu L.-H."/>
        </authorList>
    </citation>
    <scope>NUCLEOTIDE SEQUENCE [LARGE SCALE GENOMIC DNA]</scope>
    <source>
        <strain evidence="5 6">4G-K13</strain>
    </source>
</reference>
<name>A0A372IJU6_9BACT</name>
<dbReference type="GO" id="GO:0003700">
    <property type="term" value="F:DNA-binding transcription factor activity"/>
    <property type="evidence" value="ECO:0007669"/>
    <property type="project" value="TreeGrafter"/>
</dbReference>
<dbReference type="Gene3D" id="1.10.260.40">
    <property type="entry name" value="lambda repressor-like DNA-binding domains"/>
    <property type="match status" value="1"/>
</dbReference>
<proteinExistence type="predicted"/>
<dbReference type="InterPro" id="IPR010982">
    <property type="entry name" value="Lambda_DNA-bd_dom_sf"/>
</dbReference>
<dbReference type="CDD" id="cd01392">
    <property type="entry name" value="HTH_LacI"/>
    <property type="match status" value="1"/>
</dbReference>
<keyword evidence="2" id="KW-0238">DNA-binding</keyword>
<dbReference type="OrthoDB" id="9784962at2"/>
<evidence type="ECO:0000256" key="1">
    <source>
        <dbReference type="ARBA" id="ARBA00023015"/>
    </source>
</evidence>
<keyword evidence="6" id="KW-1185">Reference proteome</keyword>
<dbReference type="InterPro" id="IPR000843">
    <property type="entry name" value="HTH_LacI"/>
</dbReference>
<dbReference type="Gene3D" id="3.40.50.2300">
    <property type="match status" value="2"/>
</dbReference>
<evidence type="ECO:0000313" key="6">
    <source>
        <dbReference type="Proteomes" id="UP000264702"/>
    </source>
</evidence>
<evidence type="ECO:0000256" key="2">
    <source>
        <dbReference type="ARBA" id="ARBA00023125"/>
    </source>
</evidence>
<dbReference type="RefSeq" id="WP_117303069.1">
    <property type="nucleotide sequence ID" value="NZ_QVQT02000007.1"/>
</dbReference>
<dbReference type="GO" id="GO:0000976">
    <property type="term" value="F:transcription cis-regulatory region binding"/>
    <property type="evidence" value="ECO:0007669"/>
    <property type="project" value="TreeGrafter"/>
</dbReference>
<dbReference type="EMBL" id="QVQT01000007">
    <property type="protein sequence ID" value="RFU15174.1"/>
    <property type="molecule type" value="Genomic_DNA"/>
</dbReference>
<dbReference type="InterPro" id="IPR028082">
    <property type="entry name" value="Peripla_BP_I"/>
</dbReference>
<dbReference type="Pfam" id="PF13377">
    <property type="entry name" value="Peripla_BP_3"/>
    <property type="match status" value="1"/>
</dbReference>
<dbReference type="PANTHER" id="PTHR30146">
    <property type="entry name" value="LACI-RELATED TRANSCRIPTIONAL REPRESSOR"/>
    <property type="match status" value="1"/>
</dbReference>
<dbReference type="SUPFAM" id="SSF53822">
    <property type="entry name" value="Periplasmic binding protein-like I"/>
    <property type="match status" value="1"/>
</dbReference>
<accession>A0A372IJU6</accession>
<dbReference type="SMART" id="SM00354">
    <property type="entry name" value="HTH_LACI"/>
    <property type="match status" value="1"/>
</dbReference>
<keyword evidence="3" id="KW-0804">Transcription</keyword>
<dbReference type="PROSITE" id="PS50932">
    <property type="entry name" value="HTH_LACI_2"/>
    <property type="match status" value="1"/>
</dbReference>
<dbReference type="Proteomes" id="UP000264702">
    <property type="component" value="Unassembled WGS sequence"/>
</dbReference>
<gene>
    <name evidence="5" type="ORF">D0Y96_18755</name>
</gene>
<dbReference type="AlphaFoldDB" id="A0A372IJU6"/>
<protein>
    <submittedName>
        <fullName evidence="5">LacI family transcriptional regulator</fullName>
    </submittedName>
</protein>
<dbReference type="Pfam" id="PF00356">
    <property type="entry name" value="LacI"/>
    <property type="match status" value="1"/>
</dbReference>
<dbReference type="CDD" id="cd06267">
    <property type="entry name" value="PBP1_LacI_sugar_binding-like"/>
    <property type="match status" value="1"/>
</dbReference>
<dbReference type="InterPro" id="IPR046335">
    <property type="entry name" value="LacI/GalR-like_sensor"/>
</dbReference>
<evidence type="ECO:0000259" key="4">
    <source>
        <dbReference type="PROSITE" id="PS50932"/>
    </source>
</evidence>
<comment type="caution">
    <text evidence="5">The sequence shown here is derived from an EMBL/GenBank/DDBJ whole genome shotgun (WGS) entry which is preliminary data.</text>
</comment>
<dbReference type="SUPFAM" id="SSF47413">
    <property type="entry name" value="lambda repressor-like DNA-binding domains"/>
    <property type="match status" value="1"/>
</dbReference>